<dbReference type="HOGENOM" id="CLU_009710_9_0_1"/>
<dbReference type="CDD" id="cd00814">
    <property type="entry name" value="MetRS_core"/>
    <property type="match status" value="1"/>
</dbReference>
<dbReference type="Gene3D" id="2.170.220.10">
    <property type="match status" value="1"/>
</dbReference>
<dbReference type="GO" id="GO:0005739">
    <property type="term" value="C:mitochondrion"/>
    <property type="evidence" value="ECO:0007669"/>
    <property type="project" value="UniProtKB-ARBA"/>
</dbReference>
<proteinExistence type="inferred from homology"/>
<reference evidence="12" key="1">
    <citation type="journal article" date="2017" name="Nucleic Acids Res.">
        <title>Proteogenomics produces comprehensive and highly accurate protein-coding gene annotation in a complete genome assembly of Malassezia sympodialis.</title>
        <authorList>
            <person name="Zhu Y."/>
            <person name="Engstroem P.G."/>
            <person name="Tellgren-Roth C."/>
            <person name="Baudo C.D."/>
            <person name="Kennell J.C."/>
            <person name="Sun S."/>
            <person name="Billmyre R.B."/>
            <person name="Schroeder M.S."/>
            <person name="Andersson A."/>
            <person name="Holm T."/>
            <person name="Sigurgeirsson B."/>
            <person name="Wu G."/>
            <person name="Sankaranarayanan S.R."/>
            <person name="Siddharthan R."/>
            <person name="Sanyal K."/>
            <person name="Lundeberg J."/>
            <person name="Nystedt B."/>
            <person name="Boekhout T."/>
            <person name="Dawson T.L. Jr."/>
            <person name="Heitman J."/>
            <person name="Scheynius A."/>
            <person name="Lehtioe J."/>
        </authorList>
    </citation>
    <scope>NUCLEOTIDE SEQUENCE [LARGE SCALE GENOMIC DNA]</scope>
    <source>
        <strain evidence="12">ATCC 42132</strain>
    </source>
</reference>
<gene>
    <name evidence="11" type="ORF">MSYG_4331</name>
</gene>
<dbReference type="Gene3D" id="3.40.50.620">
    <property type="entry name" value="HUPs"/>
    <property type="match status" value="1"/>
</dbReference>
<dbReference type="VEuPathDB" id="FungiDB:MSYG_4331"/>
<dbReference type="InterPro" id="IPR014729">
    <property type="entry name" value="Rossmann-like_a/b/a_fold"/>
</dbReference>
<dbReference type="OrthoDB" id="24670at2759"/>
<evidence type="ECO:0000313" key="12">
    <source>
        <dbReference type="Proteomes" id="UP000186303"/>
    </source>
</evidence>
<evidence type="ECO:0000256" key="7">
    <source>
        <dbReference type="ARBA" id="ARBA00023146"/>
    </source>
</evidence>
<dbReference type="GO" id="GO:0004825">
    <property type="term" value="F:methionine-tRNA ligase activity"/>
    <property type="evidence" value="ECO:0007669"/>
    <property type="project" value="UniProtKB-EC"/>
</dbReference>
<dbReference type="NCBIfam" id="TIGR00398">
    <property type="entry name" value="metG"/>
    <property type="match status" value="1"/>
</dbReference>
<keyword evidence="4 10" id="KW-0547">Nucleotide-binding</keyword>
<dbReference type="EMBL" id="LT671828">
    <property type="protein sequence ID" value="SHO79976.1"/>
    <property type="molecule type" value="Genomic_DNA"/>
</dbReference>
<dbReference type="Pfam" id="PF19303">
    <property type="entry name" value="Anticodon_3"/>
    <property type="match status" value="1"/>
</dbReference>
<dbReference type="InterPro" id="IPR014758">
    <property type="entry name" value="Met-tRNA_synth"/>
</dbReference>
<dbReference type="Proteomes" id="UP000186303">
    <property type="component" value="Chromosome 8"/>
</dbReference>
<dbReference type="GO" id="GO:0006431">
    <property type="term" value="P:methionyl-tRNA aminoacylation"/>
    <property type="evidence" value="ECO:0007669"/>
    <property type="project" value="InterPro"/>
</dbReference>
<keyword evidence="3 10" id="KW-0436">Ligase</keyword>
<keyword evidence="5 10" id="KW-0067">ATP-binding</keyword>
<dbReference type="PRINTS" id="PR01041">
    <property type="entry name" value="TRNASYNTHMET"/>
</dbReference>
<evidence type="ECO:0000256" key="9">
    <source>
        <dbReference type="ARBA" id="ARBA00068817"/>
    </source>
</evidence>
<comment type="catalytic activity">
    <reaction evidence="8">
        <text>tRNA(Met) + L-methionine + ATP = L-methionyl-tRNA(Met) + AMP + diphosphate</text>
        <dbReference type="Rhea" id="RHEA:13481"/>
        <dbReference type="Rhea" id="RHEA-COMP:9667"/>
        <dbReference type="Rhea" id="RHEA-COMP:9698"/>
        <dbReference type="ChEBI" id="CHEBI:30616"/>
        <dbReference type="ChEBI" id="CHEBI:33019"/>
        <dbReference type="ChEBI" id="CHEBI:57844"/>
        <dbReference type="ChEBI" id="CHEBI:78442"/>
        <dbReference type="ChEBI" id="CHEBI:78530"/>
        <dbReference type="ChEBI" id="CHEBI:456215"/>
        <dbReference type="EC" id="6.1.1.10"/>
    </reaction>
</comment>
<keyword evidence="6 10" id="KW-0648">Protein biosynthesis</keyword>
<evidence type="ECO:0000256" key="5">
    <source>
        <dbReference type="ARBA" id="ARBA00022840"/>
    </source>
</evidence>
<dbReference type="InterPro" id="IPR015413">
    <property type="entry name" value="Methionyl/Leucyl_tRNA_Synth"/>
</dbReference>
<evidence type="ECO:0000313" key="11">
    <source>
        <dbReference type="EMBL" id="SHO79976.1"/>
    </source>
</evidence>
<dbReference type="InterPro" id="IPR033911">
    <property type="entry name" value="MetRS_core"/>
</dbReference>
<dbReference type="SUPFAM" id="SSF52374">
    <property type="entry name" value="Nucleotidylyl transferase"/>
    <property type="match status" value="1"/>
</dbReference>
<dbReference type="OMA" id="MDTQAFC"/>
<dbReference type="GO" id="GO:0005524">
    <property type="term" value="F:ATP binding"/>
    <property type="evidence" value="ECO:0007669"/>
    <property type="project" value="UniProtKB-KW"/>
</dbReference>
<accession>M5EBS3</accession>
<dbReference type="Pfam" id="PF09334">
    <property type="entry name" value="tRNA-synt_1g"/>
    <property type="match status" value="1"/>
</dbReference>
<dbReference type="RefSeq" id="XP_018741273.1">
    <property type="nucleotide sequence ID" value="XM_018884633.1"/>
</dbReference>
<dbReference type="Gene3D" id="1.10.730.10">
    <property type="entry name" value="Isoleucyl-tRNA Synthetase, Domain 1"/>
    <property type="match status" value="1"/>
</dbReference>
<protein>
    <recommendedName>
        <fullName evidence="9">Probable methionine--tRNA ligase, mitochondrial</fullName>
        <ecNumber evidence="2">6.1.1.10</ecNumber>
    </recommendedName>
</protein>
<dbReference type="SUPFAM" id="SSF47323">
    <property type="entry name" value="Anticodon-binding domain of a subclass of class I aminoacyl-tRNA synthetases"/>
    <property type="match status" value="1"/>
</dbReference>
<keyword evidence="12" id="KW-1185">Reference proteome</keyword>
<comment type="similarity">
    <text evidence="1 10">Belongs to the class-I aminoacyl-tRNA synthetase family.</text>
</comment>
<dbReference type="STRING" id="1230383.M5EBS3"/>
<name>M5EBS3_MALS4</name>
<dbReference type="EC" id="6.1.1.10" evidence="2"/>
<organism evidence="11 12">
    <name type="scientific">Malassezia sympodialis (strain ATCC 42132)</name>
    <name type="common">Atopic eczema-associated yeast</name>
    <dbReference type="NCBI Taxonomy" id="1230383"/>
    <lineage>
        <taxon>Eukaryota</taxon>
        <taxon>Fungi</taxon>
        <taxon>Dikarya</taxon>
        <taxon>Basidiomycota</taxon>
        <taxon>Ustilaginomycotina</taxon>
        <taxon>Malasseziomycetes</taxon>
        <taxon>Malasseziales</taxon>
        <taxon>Malasseziaceae</taxon>
        <taxon>Malassezia</taxon>
    </lineage>
</organism>
<dbReference type="InterPro" id="IPR009080">
    <property type="entry name" value="tRNAsynth_Ia_anticodon-bd"/>
</dbReference>
<dbReference type="AlphaFoldDB" id="M5EBS3"/>
<evidence type="ECO:0000256" key="8">
    <source>
        <dbReference type="ARBA" id="ARBA00047364"/>
    </source>
</evidence>
<evidence type="ECO:0000256" key="4">
    <source>
        <dbReference type="ARBA" id="ARBA00022741"/>
    </source>
</evidence>
<sequence length="553" mass="61958">MVRLAVRCARLVRASGAWERAVHTPAYTSKPYYVTTPIFYVNAEPHMGHLHSCVLADVLARYAQLRRHGWSTEGSGTTQPLFTTGTDEHGMKIQRVAESQQVAPQALCDRVSERFRDLTRAAHLSCTRFIRTTEREHAVAVQHFWRHLQAQGHIYLGEHEGWYAVSDEAFYPASQVRAVQHGRETVHESMESGQRVEWTREINYKFRLSHFRDALIEWLTRCPDAIQPRSMHERVLAEVQAGLSDLSISRPRQRLYWGIPVPDDEAHTMYVWLDALVNYLTSLGYPSEACPPGWPADVHVVGKDIVRFHAIYWPALLMAAGLPPPRTIVAHAHWTVNKAKMSKSKGNSVNPFDAIDTYGLDTIRYYLMRIGGNIGTDADYAPALLEEHKRKYLQGQLGNLLSRVLAPKIQRRLAPGSDGALVQPAWTAAEAALLAALAALPATWDRHMQQLELSKAMQAAFHALALANELVQHTAPWAADAQPDAIHRCVFLAMECLRVCGTLLSPVMPDAMTAMLDTLQVPAAQRTWASLAARPSALPLRMQADKIPPLFPR</sequence>
<keyword evidence="7 10" id="KW-0030">Aminoacyl-tRNA synthetase</keyword>
<dbReference type="PANTHER" id="PTHR43326:SF1">
    <property type="entry name" value="METHIONINE--TRNA LIGASE, MITOCHONDRIAL"/>
    <property type="match status" value="1"/>
</dbReference>
<dbReference type="PANTHER" id="PTHR43326">
    <property type="entry name" value="METHIONYL-TRNA SYNTHETASE"/>
    <property type="match status" value="1"/>
</dbReference>
<dbReference type="InterPro" id="IPR041872">
    <property type="entry name" value="Anticodon_Met"/>
</dbReference>
<dbReference type="FunFam" id="2.170.220.10:FF:000001">
    <property type="entry name" value="methionine--tRNA ligase, mitochondrial"/>
    <property type="match status" value="1"/>
</dbReference>
<evidence type="ECO:0000256" key="1">
    <source>
        <dbReference type="ARBA" id="ARBA00005594"/>
    </source>
</evidence>
<evidence type="ECO:0000256" key="6">
    <source>
        <dbReference type="ARBA" id="ARBA00022917"/>
    </source>
</evidence>
<evidence type="ECO:0000256" key="2">
    <source>
        <dbReference type="ARBA" id="ARBA00012838"/>
    </source>
</evidence>
<evidence type="ECO:0000256" key="10">
    <source>
        <dbReference type="RuleBase" id="RU363039"/>
    </source>
</evidence>
<dbReference type="KEGG" id="msym:MSY001_2766"/>
<evidence type="ECO:0000256" key="3">
    <source>
        <dbReference type="ARBA" id="ARBA00022598"/>
    </source>
</evidence>
<dbReference type="InterPro" id="IPR023457">
    <property type="entry name" value="Met-tRNA_synth_2"/>
</dbReference>